<dbReference type="PANTHER" id="PTHR31589:SF111">
    <property type="entry name" value="NEPROSIN DOMAIN-CONTAINING PROTEIN"/>
    <property type="match status" value="1"/>
</dbReference>
<dbReference type="InterPro" id="IPR004314">
    <property type="entry name" value="Neprosin"/>
</dbReference>
<dbReference type="Pfam" id="PF03080">
    <property type="entry name" value="Neprosin"/>
    <property type="match status" value="1"/>
</dbReference>
<feature type="domain" description="Neprosin PEP catalytic" evidence="2">
    <location>
        <begin position="180"/>
        <end position="433"/>
    </location>
</feature>
<dbReference type="Pfam" id="PF14365">
    <property type="entry name" value="Neprosin_AP"/>
    <property type="match status" value="1"/>
</dbReference>
<evidence type="ECO:0000256" key="1">
    <source>
        <dbReference type="SAM" id="MobiDB-lite"/>
    </source>
</evidence>
<dbReference type="InterPro" id="IPR025521">
    <property type="entry name" value="Neprosin_propep"/>
</dbReference>
<comment type="caution">
    <text evidence="3">The sequence shown here is derived from an EMBL/GenBank/DDBJ whole genome shotgun (WGS) entry which is preliminary data.</text>
</comment>
<keyword evidence="4" id="KW-1185">Reference proteome</keyword>
<dbReference type="PROSITE" id="PS52045">
    <property type="entry name" value="NEPROSIN_PEP_CD"/>
    <property type="match status" value="1"/>
</dbReference>
<dbReference type="AlphaFoldDB" id="A0A9Q0JD99"/>
<feature type="compositionally biased region" description="Basic and acidic residues" evidence="1">
    <location>
        <begin position="106"/>
        <end position="118"/>
    </location>
</feature>
<reference evidence="3" key="1">
    <citation type="submission" date="2022-02" db="EMBL/GenBank/DDBJ databases">
        <authorList>
            <person name="Henning P.M."/>
            <person name="McCubbin A.G."/>
            <person name="Shore J.S."/>
        </authorList>
    </citation>
    <scope>NUCLEOTIDE SEQUENCE</scope>
    <source>
        <strain evidence="3">F60SS</strain>
        <tissue evidence="3">Leaves</tissue>
    </source>
</reference>
<name>A0A9Q0JD99_9ROSI</name>
<dbReference type="Gene3D" id="3.90.1320.10">
    <property type="entry name" value="Outer-capsid protein sigma 3, large lobe"/>
    <property type="match status" value="1"/>
</dbReference>
<dbReference type="Proteomes" id="UP001141552">
    <property type="component" value="Unassembled WGS sequence"/>
</dbReference>
<sequence>MVKSLCSCLASPKGIGMVYLLGLVLFGIEVVEGNLPSAKKIMEARKRIDRLRSHAVRSIQSEDGDIIDCIDIYKQPAFDHPALRNHTIQLRPSYDPTMEEAPTETKTMKKKNEGKSRNDGSYGRHLSQLWQKNGSCPQGTVPVRRIREKELLRRSSLEDYGRKHPAFSSAVTKLNKETPNLREQNRSMAILLTEGFSYSGVKGDIRVWNPQVESDDEYSTSQVSLKSGPYYDFESLEAGWAVNPSVYGDRQTRLFVYWTTDASKTTGCFDVTCPGFVQTSNEIALGAAIYPLSVPFRLPYQITLYIFKDPPTGNWWVQYGERINLGYWPVELFGSLRGNAEGAEWGGEVYSSKIEQTPHTKTGMGSGQFPDVFGNSGCIQRMRIRENSMFLKKPEWTFTYADEYRCYDVWYVSDYVEDPEFYYGGPGQNPMCP</sequence>
<reference evidence="3" key="2">
    <citation type="journal article" date="2023" name="Plants (Basel)">
        <title>Annotation of the Turnera subulata (Passifloraceae) Draft Genome Reveals the S-Locus Evolved after the Divergence of Turneroideae from Passifloroideae in a Stepwise Manner.</title>
        <authorList>
            <person name="Henning P.M."/>
            <person name="Roalson E.H."/>
            <person name="Mir W."/>
            <person name="McCubbin A.G."/>
            <person name="Shore J.S."/>
        </authorList>
    </citation>
    <scope>NUCLEOTIDE SEQUENCE</scope>
    <source>
        <strain evidence="3">F60SS</strain>
    </source>
</reference>
<evidence type="ECO:0000259" key="2">
    <source>
        <dbReference type="PROSITE" id="PS52045"/>
    </source>
</evidence>
<dbReference type="OrthoDB" id="1858978at2759"/>
<evidence type="ECO:0000313" key="3">
    <source>
        <dbReference type="EMBL" id="KAJ4836972.1"/>
    </source>
</evidence>
<dbReference type="EMBL" id="JAKUCV010003982">
    <property type="protein sequence ID" value="KAJ4836972.1"/>
    <property type="molecule type" value="Genomic_DNA"/>
</dbReference>
<proteinExistence type="predicted"/>
<dbReference type="PANTHER" id="PTHR31589">
    <property type="entry name" value="PROTEIN, PUTATIVE (DUF239)-RELATED-RELATED"/>
    <property type="match status" value="1"/>
</dbReference>
<gene>
    <name evidence="3" type="ORF">Tsubulata_025282</name>
</gene>
<organism evidence="3 4">
    <name type="scientific">Turnera subulata</name>
    <dbReference type="NCBI Taxonomy" id="218843"/>
    <lineage>
        <taxon>Eukaryota</taxon>
        <taxon>Viridiplantae</taxon>
        <taxon>Streptophyta</taxon>
        <taxon>Embryophyta</taxon>
        <taxon>Tracheophyta</taxon>
        <taxon>Spermatophyta</taxon>
        <taxon>Magnoliopsida</taxon>
        <taxon>eudicotyledons</taxon>
        <taxon>Gunneridae</taxon>
        <taxon>Pentapetalae</taxon>
        <taxon>rosids</taxon>
        <taxon>fabids</taxon>
        <taxon>Malpighiales</taxon>
        <taxon>Passifloraceae</taxon>
        <taxon>Turnera</taxon>
    </lineage>
</organism>
<protein>
    <recommendedName>
        <fullName evidence="2">Neprosin PEP catalytic domain-containing protein</fullName>
    </recommendedName>
</protein>
<evidence type="ECO:0000313" key="4">
    <source>
        <dbReference type="Proteomes" id="UP001141552"/>
    </source>
</evidence>
<feature type="region of interest" description="Disordered" evidence="1">
    <location>
        <begin position="94"/>
        <end position="123"/>
    </location>
</feature>
<accession>A0A9Q0JD99</accession>
<dbReference type="InterPro" id="IPR053168">
    <property type="entry name" value="Glutamic_endopeptidase"/>
</dbReference>